<protein>
    <submittedName>
        <fullName evidence="2">Phosphohydrolase</fullName>
    </submittedName>
</protein>
<dbReference type="GO" id="GO:0016787">
    <property type="term" value="F:hydrolase activity"/>
    <property type="evidence" value="ECO:0007669"/>
    <property type="project" value="UniProtKB-KW"/>
</dbReference>
<dbReference type="NCBIfam" id="TIGR00277">
    <property type="entry name" value="HDIG"/>
    <property type="match status" value="1"/>
</dbReference>
<organism evidence="2 3">
    <name type="scientific">Candidatus Uhrbacteria bacterium RIFCSPLOWO2_02_FULL_54_37</name>
    <dbReference type="NCBI Taxonomy" id="1802412"/>
    <lineage>
        <taxon>Bacteria</taxon>
        <taxon>Candidatus Uhriibacteriota</taxon>
    </lineage>
</organism>
<evidence type="ECO:0000259" key="1">
    <source>
        <dbReference type="Pfam" id="PF01966"/>
    </source>
</evidence>
<dbReference type="Gene3D" id="1.10.3210.10">
    <property type="entry name" value="Hypothetical protein af1432"/>
    <property type="match status" value="1"/>
</dbReference>
<dbReference type="Pfam" id="PF01966">
    <property type="entry name" value="HD"/>
    <property type="match status" value="1"/>
</dbReference>
<keyword evidence="2" id="KW-0378">Hydrolase</keyword>
<dbReference type="SUPFAM" id="SSF109604">
    <property type="entry name" value="HD-domain/PDEase-like"/>
    <property type="match status" value="1"/>
</dbReference>
<evidence type="ECO:0000313" key="2">
    <source>
        <dbReference type="EMBL" id="OGL90274.1"/>
    </source>
</evidence>
<feature type="domain" description="HD" evidence="1">
    <location>
        <begin position="15"/>
        <end position="87"/>
    </location>
</feature>
<dbReference type="InterPro" id="IPR006674">
    <property type="entry name" value="HD_domain"/>
</dbReference>
<reference evidence="2 3" key="1">
    <citation type="journal article" date="2016" name="Nat. Commun.">
        <title>Thousands of microbial genomes shed light on interconnected biogeochemical processes in an aquifer system.</title>
        <authorList>
            <person name="Anantharaman K."/>
            <person name="Brown C.T."/>
            <person name="Hug L.A."/>
            <person name="Sharon I."/>
            <person name="Castelle C.J."/>
            <person name="Probst A.J."/>
            <person name="Thomas B.C."/>
            <person name="Singh A."/>
            <person name="Wilkins M.J."/>
            <person name="Karaoz U."/>
            <person name="Brodie E.L."/>
            <person name="Williams K.H."/>
            <person name="Hubbard S.S."/>
            <person name="Banfield J.F."/>
        </authorList>
    </citation>
    <scope>NUCLEOTIDE SEQUENCE [LARGE SCALE GENOMIC DNA]</scope>
</reference>
<dbReference type="PANTHER" id="PTHR38659:SF1">
    <property type="entry name" value="METAL DEPENDENT PHOSPHOHYDROLASE"/>
    <property type="match status" value="1"/>
</dbReference>
<dbReference type="AlphaFoldDB" id="A0A1F7VJX3"/>
<comment type="caution">
    <text evidence="2">The sequence shown here is derived from an EMBL/GenBank/DDBJ whole genome shotgun (WGS) entry which is preliminary data.</text>
</comment>
<sequence length="178" mass="19624">MALLRQHVKNENLVKHMFAVEAVMRALAAKFNGHPDQWGLAGLLHDIDWEETENDFTQHSLKSAQYLTDAGVDPAVVQAIKAHNHTHGFPLSTLMEKALFSAEELTGLIAACALVQPSKKLAEVTVESILKKFKQPSFAKGVDREIILQSETLLGMTLKELIELELNAMRGIADTIGL</sequence>
<name>A0A1F7VJX3_9BACT</name>
<dbReference type="PANTHER" id="PTHR38659">
    <property type="entry name" value="METAL-DEPENDENT PHOSPHOHYDROLASE"/>
    <property type="match status" value="1"/>
</dbReference>
<accession>A0A1F7VJX3</accession>
<proteinExistence type="predicted"/>
<dbReference type="Proteomes" id="UP000177750">
    <property type="component" value="Unassembled WGS sequence"/>
</dbReference>
<evidence type="ECO:0000313" key="3">
    <source>
        <dbReference type="Proteomes" id="UP000177750"/>
    </source>
</evidence>
<dbReference type="InterPro" id="IPR006675">
    <property type="entry name" value="HDIG_dom"/>
</dbReference>
<dbReference type="EMBL" id="MGEU01000039">
    <property type="protein sequence ID" value="OGL90274.1"/>
    <property type="molecule type" value="Genomic_DNA"/>
</dbReference>
<gene>
    <name evidence="2" type="ORF">A3J36_00105</name>
</gene>